<dbReference type="InterPro" id="IPR036653">
    <property type="entry name" value="CinA-like_C"/>
</dbReference>
<dbReference type="Gene3D" id="3.90.950.20">
    <property type="entry name" value="CinA-like"/>
    <property type="match status" value="1"/>
</dbReference>
<feature type="transmembrane region" description="Helical" evidence="1">
    <location>
        <begin position="36"/>
        <end position="57"/>
    </location>
</feature>
<dbReference type="Proteomes" id="UP001595420">
    <property type="component" value="Unassembled WGS sequence"/>
</dbReference>
<reference evidence="4" key="1">
    <citation type="journal article" date="2019" name="Int. J. Syst. Evol. Microbiol.">
        <title>The Global Catalogue of Microorganisms (GCM) 10K type strain sequencing project: providing services to taxonomists for standard genome sequencing and annotation.</title>
        <authorList>
            <consortium name="The Broad Institute Genomics Platform"/>
            <consortium name="The Broad Institute Genome Sequencing Center for Infectious Disease"/>
            <person name="Wu L."/>
            <person name="Ma J."/>
        </authorList>
    </citation>
    <scope>NUCLEOTIDE SEQUENCE [LARGE SCALE GENOMIC DNA]</scope>
    <source>
        <strain evidence="4">CGMCC 1.16855</strain>
    </source>
</reference>
<dbReference type="NCBIfam" id="TIGR00199">
    <property type="entry name" value="PncC_domain"/>
    <property type="match status" value="1"/>
</dbReference>
<keyword evidence="1" id="KW-1133">Transmembrane helix</keyword>
<feature type="domain" description="CinA C-terminal" evidence="2">
    <location>
        <begin position="12"/>
        <end position="161"/>
    </location>
</feature>
<evidence type="ECO:0000256" key="1">
    <source>
        <dbReference type="SAM" id="Phobius"/>
    </source>
</evidence>
<keyword evidence="1" id="KW-0812">Transmembrane</keyword>
<comment type="caution">
    <text evidence="3">The sequence shown here is derived from an EMBL/GenBank/DDBJ whole genome shotgun (WGS) entry which is preliminary data.</text>
</comment>
<name>A0ABV7BXD8_9PROT</name>
<sequence>MMLPEATLTDAAALLAELQARKLSLATAESCTGGLIAAALTAIPGSSATVLAGYVTYSNEAKTRMVGVPAPMIEAMGAVSEPVARQMAEGAARDSGADLAVSCTGIAGPGGGSAAKPVGLVHLACALRGSPTLAEHHIFPGDRTAIRAATVAAAFALIRRALEHTA</sequence>
<protein>
    <submittedName>
        <fullName evidence="3">CinA family protein</fullName>
    </submittedName>
</protein>
<accession>A0ABV7BXD8</accession>
<dbReference type="EMBL" id="JBHRSB010000006">
    <property type="protein sequence ID" value="MFC3002381.1"/>
    <property type="molecule type" value="Genomic_DNA"/>
</dbReference>
<keyword evidence="4" id="KW-1185">Reference proteome</keyword>
<dbReference type="Pfam" id="PF02464">
    <property type="entry name" value="CinA"/>
    <property type="match status" value="1"/>
</dbReference>
<dbReference type="InterPro" id="IPR008136">
    <property type="entry name" value="CinA_C"/>
</dbReference>
<dbReference type="SUPFAM" id="SSF142433">
    <property type="entry name" value="CinA-like"/>
    <property type="match status" value="1"/>
</dbReference>
<evidence type="ECO:0000259" key="2">
    <source>
        <dbReference type="Pfam" id="PF02464"/>
    </source>
</evidence>
<dbReference type="RefSeq" id="WP_379793695.1">
    <property type="nucleotide sequence ID" value="NZ_JAFNJS010000006.1"/>
</dbReference>
<organism evidence="3 4">
    <name type="scientific">Falsiroseomonas tokyonensis</name>
    <dbReference type="NCBI Taxonomy" id="430521"/>
    <lineage>
        <taxon>Bacteria</taxon>
        <taxon>Pseudomonadati</taxon>
        <taxon>Pseudomonadota</taxon>
        <taxon>Alphaproteobacteria</taxon>
        <taxon>Acetobacterales</taxon>
        <taxon>Roseomonadaceae</taxon>
        <taxon>Falsiroseomonas</taxon>
    </lineage>
</organism>
<evidence type="ECO:0000313" key="3">
    <source>
        <dbReference type="EMBL" id="MFC3002381.1"/>
    </source>
</evidence>
<proteinExistence type="predicted"/>
<evidence type="ECO:0000313" key="4">
    <source>
        <dbReference type="Proteomes" id="UP001595420"/>
    </source>
</evidence>
<gene>
    <name evidence="3" type="ORF">ACFOD3_20950</name>
</gene>
<keyword evidence="1" id="KW-0472">Membrane</keyword>